<reference evidence="3 4" key="1">
    <citation type="submission" date="2019-08" db="EMBL/GenBank/DDBJ databases">
        <title>Archaea genome.</title>
        <authorList>
            <person name="Kajale S."/>
            <person name="Shouche Y."/>
            <person name="Deshpande N."/>
            <person name="Sharma A."/>
        </authorList>
    </citation>
    <scope>NUCLEOTIDE SEQUENCE [LARGE SCALE GENOMIC DNA]</scope>
    <source>
        <strain evidence="3 4">ESP3B_9</strain>
    </source>
</reference>
<name>A0A5D5AU54_9EURY</name>
<dbReference type="EMBL" id="VTAW01000007">
    <property type="protein sequence ID" value="TYT62581.1"/>
    <property type="molecule type" value="Genomic_DNA"/>
</dbReference>
<protein>
    <submittedName>
        <fullName evidence="3">Universal stress protein</fullName>
    </submittedName>
</protein>
<dbReference type="SUPFAM" id="SSF52402">
    <property type="entry name" value="Adenine nucleotide alpha hydrolases-like"/>
    <property type="match status" value="1"/>
</dbReference>
<comment type="caution">
    <text evidence="3">The sequence shown here is derived from an EMBL/GenBank/DDBJ whole genome shotgun (WGS) entry which is preliminary data.</text>
</comment>
<organism evidence="3 4">
    <name type="scientific">Natrialba swarupiae</name>
    <dbReference type="NCBI Taxonomy" id="2448032"/>
    <lineage>
        <taxon>Archaea</taxon>
        <taxon>Methanobacteriati</taxon>
        <taxon>Methanobacteriota</taxon>
        <taxon>Stenosarchaea group</taxon>
        <taxon>Halobacteria</taxon>
        <taxon>Halobacteriales</taxon>
        <taxon>Natrialbaceae</taxon>
        <taxon>Natrialba</taxon>
    </lineage>
</organism>
<proteinExistence type="inferred from homology"/>
<sequence>MYRVLIPVDPDMDRASAAADAVLSLPSVTDEIDVTVLSVFAERDVQDLDGGRLESEELFENSEPPESLEATAAYLTENGVSVSTRREHGDPAETILAVAENDDVDTIVMSARKRTPVGKALFGSVTQNVTLDSPVPVVIAGTA</sequence>
<dbReference type="RefSeq" id="WP_149080868.1">
    <property type="nucleotide sequence ID" value="NZ_VTAW01000007.1"/>
</dbReference>
<dbReference type="PRINTS" id="PR01438">
    <property type="entry name" value="UNVRSLSTRESS"/>
</dbReference>
<evidence type="ECO:0000259" key="2">
    <source>
        <dbReference type="Pfam" id="PF00582"/>
    </source>
</evidence>
<evidence type="ECO:0000313" key="3">
    <source>
        <dbReference type="EMBL" id="TYT62581.1"/>
    </source>
</evidence>
<comment type="similarity">
    <text evidence="1">Belongs to the universal stress protein A family.</text>
</comment>
<gene>
    <name evidence="3" type="ORF">FYC77_07380</name>
</gene>
<dbReference type="Gene3D" id="3.40.50.620">
    <property type="entry name" value="HUPs"/>
    <property type="match status" value="1"/>
</dbReference>
<dbReference type="Pfam" id="PF00582">
    <property type="entry name" value="Usp"/>
    <property type="match status" value="1"/>
</dbReference>
<dbReference type="PANTHER" id="PTHR46268">
    <property type="entry name" value="STRESS RESPONSE PROTEIN NHAX"/>
    <property type="match status" value="1"/>
</dbReference>
<dbReference type="PANTHER" id="PTHR46268:SF6">
    <property type="entry name" value="UNIVERSAL STRESS PROTEIN UP12"/>
    <property type="match status" value="1"/>
</dbReference>
<feature type="domain" description="UspA" evidence="2">
    <location>
        <begin position="3"/>
        <end position="139"/>
    </location>
</feature>
<dbReference type="CDD" id="cd00293">
    <property type="entry name" value="USP-like"/>
    <property type="match status" value="1"/>
</dbReference>
<keyword evidence="4" id="KW-1185">Reference proteome</keyword>
<evidence type="ECO:0000313" key="4">
    <source>
        <dbReference type="Proteomes" id="UP000324104"/>
    </source>
</evidence>
<dbReference type="AlphaFoldDB" id="A0A5D5AU54"/>
<dbReference type="InterPro" id="IPR006015">
    <property type="entry name" value="Universal_stress_UspA"/>
</dbReference>
<dbReference type="InterPro" id="IPR006016">
    <property type="entry name" value="UspA"/>
</dbReference>
<evidence type="ECO:0000256" key="1">
    <source>
        <dbReference type="ARBA" id="ARBA00008791"/>
    </source>
</evidence>
<dbReference type="Proteomes" id="UP000324104">
    <property type="component" value="Unassembled WGS sequence"/>
</dbReference>
<accession>A0A5D5AU54</accession>
<dbReference type="InterPro" id="IPR014729">
    <property type="entry name" value="Rossmann-like_a/b/a_fold"/>
</dbReference>